<evidence type="ECO:0000256" key="9">
    <source>
        <dbReference type="ARBA" id="ARBA00023065"/>
    </source>
</evidence>
<keyword evidence="2" id="KW-0813">Transport</keyword>
<organism evidence="15 16">
    <name type="scientific">Chironomus riparius</name>
    <dbReference type="NCBI Taxonomy" id="315576"/>
    <lineage>
        <taxon>Eukaryota</taxon>
        <taxon>Metazoa</taxon>
        <taxon>Ecdysozoa</taxon>
        <taxon>Arthropoda</taxon>
        <taxon>Hexapoda</taxon>
        <taxon>Insecta</taxon>
        <taxon>Pterygota</taxon>
        <taxon>Neoptera</taxon>
        <taxon>Endopterygota</taxon>
        <taxon>Diptera</taxon>
        <taxon>Nematocera</taxon>
        <taxon>Chironomoidea</taxon>
        <taxon>Chironomidae</taxon>
        <taxon>Chironominae</taxon>
        <taxon>Chironomus</taxon>
    </lineage>
</organism>
<sequence length="269" mass="30909">MKTLFQIVCFISLIYTLASTNIDCGFNFNNNYWVLGRIYCCHVKNDPNIDSLQSSNVNSSSGMHFPGKSNFNVNGIDSYQKTIQYFPIGLDKVFDNLKLISIWHGRIKEIHQSDLKPFQKLVYLSLHKNNIEIIEDGLFDFNPNLEVITLSNNRISHIDQFVFDNLVKLAYLGFDANPCINMEARASQAMVRDIVRIVKSKCNNPNILRSRQDTNAIGRSRNLEFTELNDDSSEDHEKMSQMIIILSEKVAKLEEKLKNMTDSETVKRT</sequence>
<keyword evidence="12" id="KW-0407">Ion channel</keyword>
<dbReference type="InterPro" id="IPR051432">
    <property type="entry name" value="KCNMA1_auxiliary"/>
</dbReference>
<protein>
    <submittedName>
        <fullName evidence="15">Uncharacterized protein</fullName>
    </submittedName>
</protein>
<evidence type="ECO:0000256" key="6">
    <source>
        <dbReference type="ARBA" id="ARBA00022729"/>
    </source>
</evidence>
<dbReference type="GO" id="GO:0005886">
    <property type="term" value="C:plasma membrane"/>
    <property type="evidence" value="ECO:0007669"/>
    <property type="project" value="UniProtKB-SubCell"/>
</dbReference>
<dbReference type="PANTHER" id="PTHR46473">
    <property type="entry name" value="GH08155P"/>
    <property type="match status" value="1"/>
</dbReference>
<evidence type="ECO:0000256" key="5">
    <source>
        <dbReference type="ARBA" id="ARBA00022692"/>
    </source>
</evidence>
<evidence type="ECO:0000313" key="15">
    <source>
        <dbReference type="EMBL" id="CAG9808341.1"/>
    </source>
</evidence>
<keyword evidence="6 14" id="KW-0732">Signal</keyword>
<evidence type="ECO:0000256" key="11">
    <source>
        <dbReference type="ARBA" id="ARBA00023157"/>
    </source>
</evidence>
<proteinExistence type="predicted"/>
<dbReference type="SUPFAM" id="SSF52058">
    <property type="entry name" value="L domain-like"/>
    <property type="match status" value="1"/>
</dbReference>
<gene>
    <name evidence="15" type="ORF">CHIRRI_LOCUS11183</name>
</gene>
<dbReference type="GO" id="GO:0034220">
    <property type="term" value="P:monoatomic ion transmembrane transport"/>
    <property type="evidence" value="ECO:0007669"/>
    <property type="project" value="UniProtKB-KW"/>
</dbReference>
<keyword evidence="9" id="KW-0406">Ion transport</keyword>
<keyword evidence="8" id="KW-1133">Transmembrane helix</keyword>
<dbReference type="InterPro" id="IPR032675">
    <property type="entry name" value="LRR_dom_sf"/>
</dbReference>
<evidence type="ECO:0000256" key="4">
    <source>
        <dbReference type="ARBA" id="ARBA00022614"/>
    </source>
</evidence>
<evidence type="ECO:0000256" key="12">
    <source>
        <dbReference type="ARBA" id="ARBA00023303"/>
    </source>
</evidence>
<keyword evidence="16" id="KW-1185">Reference proteome</keyword>
<reference evidence="15" key="1">
    <citation type="submission" date="2022-01" db="EMBL/GenBank/DDBJ databases">
        <authorList>
            <person name="King R."/>
        </authorList>
    </citation>
    <scope>NUCLEOTIDE SEQUENCE</scope>
</reference>
<dbReference type="Proteomes" id="UP001153620">
    <property type="component" value="Chromosome 3"/>
</dbReference>
<dbReference type="OrthoDB" id="676979at2759"/>
<dbReference type="PANTHER" id="PTHR46473:SF10">
    <property type="entry name" value="LD45603P-RELATED"/>
    <property type="match status" value="1"/>
</dbReference>
<evidence type="ECO:0000313" key="16">
    <source>
        <dbReference type="Proteomes" id="UP001153620"/>
    </source>
</evidence>
<evidence type="ECO:0000256" key="2">
    <source>
        <dbReference type="ARBA" id="ARBA00022448"/>
    </source>
</evidence>
<dbReference type="InterPro" id="IPR001611">
    <property type="entry name" value="Leu-rich_rpt"/>
</dbReference>
<feature type="coiled-coil region" evidence="13">
    <location>
        <begin position="236"/>
        <end position="263"/>
    </location>
</feature>
<dbReference type="Pfam" id="PF13855">
    <property type="entry name" value="LRR_8"/>
    <property type="match status" value="1"/>
</dbReference>
<evidence type="ECO:0000256" key="8">
    <source>
        <dbReference type="ARBA" id="ARBA00022989"/>
    </source>
</evidence>
<keyword evidence="4" id="KW-0433">Leucine-rich repeat</keyword>
<feature type="chain" id="PRO_5040384906" evidence="14">
    <location>
        <begin position="20"/>
        <end position="269"/>
    </location>
</feature>
<keyword evidence="5" id="KW-0812">Transmembrane</keyword>
<keyword evidence="10" id="KW-0472">Membrane</keyword>
<dbReference type="EMBL" id="OU895879">
    <property type="protein sequence ID" value="CAG9808341.1"/>
    <property type="molecule type" value="Genomic_DNA"/>
</dbReference>
<keyword evidence="3" id="KW-1003">Cell membrane</keyword>
<dbReference type="AlphaFoldDB" id="A0A9N9S348"/>
<reference evidence="15" key="2">
    <citation type="submission" date="2022-10" db="EMBL/GenBank/DDBJ databases">
        <authorList>
            <consortium name="ENA_rothamsted_submissions"/>
            <consortium name="culmorum"/>
            <person name="King R."/>
        </authorList>
    </citation>
    <scope>NUCLEOTIDE SEQUENCE</scope>
</reference>
<name>A0A9N9S348_9DIPT</name>
<keyword evidence="7" id="KW-0677">Repeat</keyword>
<evidence type="ECO:0000256" key="1">
    <source>
        <dbReference type="ARBA" id="ARBA00004162"/>
    </source>
</evidence>
<evidence type="ECO:0000256" key="10">
    <source>
        <dbReference type="ARBA" id="ARBA00023136"/>
    </source>
</evidence>
<evidence type="ECO:0000256" key="7">
    <source>
        <dbReference type="ARBA" id="ARBA00022737"/>
    </source>
</evidence>
<dbReference type="Gene3D" id="3.80.10.10">
    <property type="entry name" value="Ribonuclease Inhibitor"/>
    <property type="match status" value="1"/>
</dbReference>
<feature type="signal peptide" evidence="14">
    <location>
        <begin position="1"/>
        <end position="19"/>
    </location>
</feature>
<comment type="subcellular location">
    <subcellularLocation>
        <location evidence="1">Cell membrane</location>
        <topology evidence="1">Single-pass membrane protein</topology>
    </subcellularLocation>
</comment>
<dbReference type="InterPro" id="IPR003591">
    <property type="entry name" value="Leu-rich_rpt_typical-subtyp"/>
</dbReference>
<evidence type="ECO:0000256" key="3">
    <source>
        <dbReference type="ARBA" id="ARBA00022475"/>
    </source>
</evidence>
<evidence type="ECO:0000256" key="14">
    <source>
        <dbReference type="SAM" id="SignalP"/>
    </source>
</evidence>
<accession>A0A9N9S348</accession>
<keyword evidence="11" id="KW-1015">Disulfide bond</keyword>
<dbReference type="SMART" id="SM00369">
    <property type="entry name" value="LRR_TYP"/>
    <property type="match status" value="2"/>
</dbReference>
<evidence type="ECO:0000256" key="13">
    <source>
        <dbReference type="SAM" id="Coils"/>
    </source>
</evidence>
<keyword evidence="13" id="KW-0175">Coiled coil</keyword>